<dbReference type="InterPro" id="IPR001732">
    <property type="entry name" value="UDP-Glc/GDP-Man_DH_N"/>
</dbReference>
<feature type="domain" description="UDP-glucose/GDP-mannose dehydrogenase N-terminal" evidence="2">
    <location>
        <begin position="2"/>
        <end position="51"/>
    </location>
</feature>
<dbReference type="InterPro" id="IPR036291">
    <property type="entry name" value="NAD(P)-bd_dom_sf"/>
</dbReference>
<comment type="caution">
    <text evidence="3">The sequence shown here is derived from an EMBL/GenBank/DDBJ whole genome shotgun (WGS) entry which is preliminary data.</text>
</comment>
<dbReference type="AlphaFoldDB" id="A0A5B0RK40"/>
<evidence type="ECO:0000313" key="3">
    <source>
        <dbReference type="EMBL" id="KAA1125303.1"/>
    </source>
</evidence>
<dbReference type="PANTHER" id="PTHR11374">
    <property type="entry name" value="UDP-GLUCOSE DEHYDROGENASE/UDP-MANNAC DEHYDROGENASE"/>
    <property type="match status" value="1"/>
</dbReference>
<dbReference type="Gene3D" id="3.40.50.720">
    <property type="entry name" value="NAD(P)-binding Rossmann-like Domain"/>
    <property type="match status" value="1"/>
</dbReference>
<dbReference type="GO" id="GO:0005634">
    <property type="term" value="C:nucleus"/>
    <property type="evidence" value="ECO:0007669"/>
    <property type="project" value="TreeGrafter"/>
</dbReference>
<dbReference type="GO" id="GO:0006024">
    <property type="term" value="P:glycosaminoglycan biosynthetic process"/>
    <property type="evidence" value="ECO:0007669"/>
    <property type="project" value="TreeGrafter"/>
</dbReference>
<dbReference type="GO" id="GO:0051287">
    <property type="term" value="F:NAD binding"/>
    <property type="evidence" value="ECO:0007669"/>
    <property type="project" value="InterPro"/>
</dbReference>
<protein>
    <submittedName>
        <fullName evidence="3">UDP-glucose 6-dehydrogenase 1</fullName>
    </submittedName>
</protein>
<dbReference type="EMBL" id="VDEP01000180">
    <property type="protein sequence ID" value="KAA1125303.1"/>
    <property type="molecule type" value="Genomic_DNA"/>
</dbReference>
<dbReference type="Proteomes" id="UP000325313">
    <property type="component" value="Unassembled WGS sequence"/>
</dbReference>
<dbReference type="Pfam" id="PF03721">
    <property type="entry name" value="UDPG_MGDP_dh_N"/>
    <property type="match status" value="1"/>
</dbReference>
<dbReference type="PANTHER" id="PTHR11374:SF3">
    <property type="entry name" value="UDP-GLUCOSE 6-DEHYDROGENASE"/>
    <property type="match status" value="1"/>
</dbReference>
<evidence type="ECO:0000256" key="1">
    <source>
        <dbReference type="ARBA" id="ARBA00047473"/>
    </source>
</evidence>
<dbReference type="InterPro" id="IPR028356">
    <property type="entry name" value="UDPglc_DH_euk"/>
</dbReference>
<accession>A0A5B0RK40</accession>
<reference evidence="3 4" key="1">
    <citation type="submission" date="2019-05" db="EMBL/GenBank/DDBJ databases">
        <title>Emergence of the Ug99 lineage of the wheat stem rust pathogen through somatic hybridization.</title>
        <authorList>
            <person name="Li F."/>
            <person name="Upadhyaya N.M."/>
            <person name="Sperschneider J."/>
            <person name="Matny O."/>
            <person name="Nguyen-Phuc H."/>
            <person name="Mago R."/>
            <person name="Raley C."/>
            <person name="Miller M.E."/>
            <person name="Silverstein K.A.T."/>
            <person name="Henningsen E."/>
            <person name="Hirsch C.D."/>
            <person name="Visser B."/>
            <person name="Pretorius Z.A."/>
            <person name="Steffenson B.J."/>
            <person name="Schwessinger B."/>
            <person name="Dodds P.N."/>
            <person name="Figueroa M."/>
        </authorList>
    </citation>
    <scope>NUCLEOTIDE SEQUENCE [LARGE SCALE GENOMIC DNA]</scope>
    <source>
        <strain evidence="3 4">Ug99</strain>
    </source>
</reference>
<name>A0A5B0RK40_PUCGR</name>
<evidence type="ECO:0000259" key="2">
    <source>
        <dbReference type="Pfam" id="PF03721"/>
    </source>
</evidence>
<dbReference type="GO" id="GO:0003979">
    <property type="term" value="F:UDP-glucose 6-dehydrogenase activity"/>
    <property type="evidence" value="ECO:0007669"/>
    <property type="project" value="UniProtKB-EC"/>
</dbReference>
<organism evidence="3 4">
    <name type="scientific">Puccinia graminis f. sp. tritici</name>
    <dbReference type="NCBI Taxonomy" id="56615"/>
    <lineage>
        <taxon>Eukaryota</taxon>
        <taxon>Fungi</taxon>
        <taxon>Dikarya</taxon>
        <taxon>Basidiomycota</taxon>
        <taxon>Pucciniomycotina</taxon>
        <taxon>Pucciniomycetes</taxon>
        <taxon>Pucciniales</taxon>
        <taxon>Pucciniaceae</taxon>
        <taxon>Puccinia</taxon>
    </lineage>
</organism>
<comment type="catalytic activity">
    <reaction evidence="1">
        <text>UDP-alpha-D-glucose + 2 NAD(+) + H2O = UDP-alpha-D-glucuronate + 2 NADH + 3 H(+)</text>
        <dbReference type="Rhea" id="RHEA:23596"/>
        <dbReference type="ChEBI" id="CHEBI:15377"/>
        <dbReference type="ChEBI" id="CHEBI:15378"/>
        <dbReference type="ChEBI" id="CHEBI:57540"/>
        <dbReference type="ChEBI" id="CHEBI:57945"/>
        <dbReference type="ChEBI" id="CHEBI:58052"/>
        <dbReference type="ChEBI" id="CHEBI:58885"/>
        <dbReference type="EC" id="1.1.1.22"/>
    </reaction>
</comment>
<dbReference type="SUPFAM" id="SSF51735">
    <property type="entry name" value="NAD(P)-binding Rossmann-fold domains"/>
    <property type="match status" value="1"/>
</dbReference>
<sequence>MRKILESNSKPNLNITFDILSNPEFLAEGTAIKDLLNPDRVLIGSLGTPSGKRAQAALVDVYANWVPREKCVTTGLWSSELTKLVGLHFS</sequence>
<gene>
    <name evidence="3" type="primary">UGD1_3</name>
    <name evidence="3" type="ORF">PGTUg99_012727</name>
</gene>
<proteinExistence type="predicted"/>
<evidence type="ECO:0000313" key="4">
    <source>
        <dbReference type="Proteomes" id="UP000325313"/>
    </source>
</evidence>